<organism evidence="2 3">
    <name type="scientific">Phyllosticta citricarpa</name>
    <dbReference type="NCBI Taxonomy" id="55181"/>
    <lineage>
        <taxon>Eukaryota</taxon>
        <taxon>Fungi</taxon>
        <taxon>Dikarya</taxon>
        <taxon>Ascomycota</taxon>
        <taxon>Pezizomycotina</taxon>
        <taxon>Dothideomycetes</taxon>
        <taxon>Dothideomycetes incertae sedis</taxon>
        <taxon>Botryosphaeriales</taxon>
        <taxon>Phyllostictaceae</taxon>
        <taxon>Phyllosticta</taxon>
    </lineage>
</organism>
<keyword evidence="3" id="KW-1185">Reference proteome</keyword>
<keyword evidence="1" id="KW-1133">Transmembrane helix</keyword>
<feature type="transmembrane region" description="Helical" evidence="1">
    <location>
        <begin position="94"/>
        <end position="114"/>
    </location>
</feature>
<proteinExistence type="predicted"/>
<keyword evidence="1" id="KW-0812">Transmembrane</keyword>
<evidence type="ECO:0000256" key="1">
    <source>
        <dbReference type="SAM" id="Phobius"/>
    </source>
</evidence>
<feature type="transmembrane region" description="Helical" evidence="1">
    <location>
        <begin position="121"/>
        <end position="144"/>
    </location>
</feature>
<keyword evidence="1" id="KW-0472">Membrane</keyword>
<evidence type="ECO:0000313" key="3">
    <source>
        <dbReference type="Proteomes" id="UP001365128"/>
    </source>
</evidence>
<accession>A0ABR1M2D2</accession>
<reference evidence="2 3" key="1">
    <citation type="submission" date="2024-04" db="EMBL/GenBank/DDBJ databases">
        <title>Phyllosticta paracitricarpa is synonymous to the EU quarantine fungus P. citricarpa based on phylogenomic analyses.</title>
        <authorList>
            <consortium name="Lawrence Berkeley National Laboratory"/>
            <person name="Van Ingen-Buijs V.A."/>
            <person name="Van Westerhoven A.C."/>
            <person name="Haridas S."/>
            <person name="Skiadas P."/>
            <person name="Martin F."/>
            <person name="Groenewald J.Z."/>
            <person name="Crous P.W."/>
            <person name="Seidl M.F."/>
        </authorList>
    </citation>
    <scope>NUCLEOTIDE SEQUENCE [LARGE SCALE GENOMIC DNA]</scope>
    <source>
        <strain evidence="2 3">CBS 122670</strain>
    </source>
</reference>
<protein>
    <submittedName>
        <fullName evidence="2">Uncharacterized protein</fullName>
    </submittedName>
</protein>
<name>A0ABR1M2D2_9PEZI</name>
<dbReference type="Proteomes" id="UP001365128">
    <property type="component" value="Unassembled WGS sequence"/>
</dbReference>
<sequence>MPVVRSYRSSEHLFLKVLPKTSSRKAQGIEPPRSSSEAGRLHLLRHRHDEAVQPSPVLLLLFHQQQDATLLLHLLPHKLLLVTLQTVLVTLESLLVVLQLLVLVLQLLGVNLVLHRHLLDLLLLLPDVPLLPLDIVLLLVQLLAHPLDLVAGTATGVTRITKVGGSDLAGVAEAVGDTGLPDVAGEVDA</sequence>
<evidence type="ECO:0000313" key="2">
    <source>
        <dbReference type="EMBL" id="KAK7541688.1"/>
    </source>
</evidence>
<comment type="caution">
    <text evidence="2">The sequence shown here is derived from an EMBL/GenBank/DDBJ whole genome shotgun (WGS) entry which is preliminary data.</text>
</comment>
<dbReference type="EMBL" id="JBBPDW010000023">
    <property type="protein sequence ID" value="KAK7541688.1"/>
    <property type="molecule type" value="Genomic_DNA"/>
</dbReference>
<gene>
    <name evidence="2" type="ORF">IWX46DRAFT_168637</name>
</gene>